<proteinExistence type="predicted"/>
<name>A0A0M0BPR1_9ARCH</name>
<evidence type="ECO:0000313" key="2">
    <source>
        <dbReference type="Proteomes" id="UP000037210"/>
    </source>
</evidence>
<comment type="caution">
    <text evidence="1">The sequence shown here is derived from an EMBL/GenBank/DDBJ whole genome shotgun (WGS) entry which is preliminary data.</text>
</comment>
<sequence length="72" mass="8232">MSEFQGLKDQLMVIMAETGEVISYVGGVEIRVLDPVIFPWHKVFTILFDLPHDVWMVREDGTFTIKSKPPPV</sequence>
<protein>
    <submittedName>
        <fullName evidence="1">Uncharacterized protein</fullName>
    </submittedName>
</protein>
<reference evidence="1 2" key="1">
    <citation type="submission" date="2015-06" db="EMBL/GenBank/DDBJ databases">
        <title>New insights into the roles of widespread benthic archaea in carbon and nitrogen cycling.</title>
        <authorList>
            <person name="Lazar C.S."/>
            <person name="Baker B.J."/>
            <person name="Seitz K.W."/>
            <person name="Hyde A.S."/>
            <person name="Dick G.J."/>
            <person name="Hinrichs K.-U."/>
            <person name="Teske A.P."/>
        </authorList>
    </citation>
    <scope>NUCLEOTIDE SEQUENCE [LARGE SCALE GENOMIC DNA]</scope>
    <source>
        <strain evidence="1">DG-45</strain>
    </source>
</reference>
<gene>
    <name evidence="1" type="ORF">AC482_03560</name>
</gene>
<evidence type="ECO:0000313" key="1">
    <source>
        <dbReference type="EMBL" id="KON30542.1"/>
    </source>
</evidence>
<accession>A0A0M0BPR1</accession>
<dbReference type="Proteomes" id="UP000037210">
    <property type="component" value="Unassembled WGS sequence"/>
</dbReference>
<organism evidence="1 2">
    <name type="scientific">miscellaneous Crenarchaeota group-15 archaeon DG-45</name>
    <dbReference type="NCBI Taxonomy" id="1685127"/>
    <lineage>
        <taxon>Archaea</taxon>
        <taxon>Candidatus Bathyarchaeota</taxon>
        <taxon>MCG-15</taxon>
    </lineage>
</organism>
<dbReference type="AlphaFoldDB" id="A0A0M0BPR1"/>
<dbReference type="EMBL" id="LFWZ01000028">
    <property type="protein sequence ID" value="KON30542.1"/>
    <property type="molecule type" value="Genomic_DNA"/>
</dbReference>